<evidence type="ECO:0000313" key="2">
    <source>
        <dbReference type="EMBL" id="GAW94363.1"/>
    </source>
</evidence>
<dbReference type="OrthoDB" id="6951663at2"/>
<feature type="compositionally biased region" description="Acidic residues" evidence="1">
    <location>
        <begin position="374"/>
        <end position="403"/>
    </location>
</feature>
<protein>
    <submittedName>
        <fullName evidence="2">Uncharacterized protein</fullName>
    </submittedName>
</protein>
<gene>
    <name evidence="2" type="ORF">KKC1_34690</name>
</gene>
<evidence type="ECO:0000313" key="3">
    <source>
        <dbReference type="Proteomes" id="UP000197032"/>
    </source>
</evidence>
<evidence type="ECO:0000256" key="1">
    <source>
        <dbReference type="SAM" id="MobiDB-lite"/>
    </source>
</evidence>
<proteinExistence type="predicted"/>
<comment type="caution">
    <text evidence="2">The sequence shown here is derived from an EMBL/GenBank/DDBJ whole genome shotgun (WGS) entry which is preliminary data.</text>
</comment>
<accession>A0A1Z5HXV8</accession>
<dbReference type="EMBL" id="BDGJ01000215">
    <property type="protein sequence ID" value="GAW94363.1"/>
    <property type="molecule type" value="Genomic_DNA"/>
</dbReference>
<organism evidence="2 3">
    <name type="scientific">Calderihabitans maritimus</name>
    <dbReference type="NCBI Taxonomy" id="1246530"/>
    <lineage>
        <taxon>Bacteria</taxon>
        <taxon>Bacillati</taxon>
        <taxon>Bacillota</taxon>
        <taxon>Clostridia</taxon>
        <taxon>Neomoorellales</taxon>
        <taxon>Calderihabitantaceae</taxon>
        <taxon>Calderihabitans</taxon>
    </lineage>
</organism>
<feature type="region of interest" description="Disordered" evidence="1">
    <location>
        <begin position="322"/>
        <end position="403"/>
    </location>
</feature>
<dbReference type="SUPFAM" id="SSF52540">
    <property type="entry name" value="P-loop containing nucleoside triphosphate hydrolases"/>
    <property type="match status" value="1"/>
</dbReference>
<name>A0A1Z5HXV8_9FIRM</name>
<dbReference type="Gene3D" id="3.40.50.300">
    <property type="entry name" value="P-loop containing nucleotide triphosphate hydrolases"/>
    <property type="match status" value="1"/>
</dbReference>
<dbReference type="Proteomes" id="UP000197032">
    <property type="component" value="Unassembled WGS sequence"/>
</dbReference>
<reference evidence="3" key="1">
    <citation type="journal article" date="2017" name="Appl. Environ. Microbiol.">
        <title>Genomic Analysis of Calderihabitans maritimus KKC1, a Thermophilic, Hydrogenogenic, Carboxydotrophic Bacterium Isolated from Marine Sediment.</title>
        <authorList>
            <person name="Omae K."/>
            <person name="Yoneda Y."/>
            <person name="Fukuyama Y."/>
            <person name="Yoshida T."/>
            <person name="Sako Y."/>
        </authorList>
    </citation>
    <scope>NUCLEOTIDE SEQUENCE [LARGE SCALE GENOMIC DNA]</scope>
    <source>
        <strain evidence="3">KKC1</strain>
    </source>
</reference>
<sequence>MNVKSFRQFISWYLKSLTDNEIAAAVETLSNSEIERSEGSVEEMRNVLQTLWEHKKYGAIVGEYFSKQHQDIMKIVSQKSRDELRAEVENLVQKYGIKPVAFALIVGQDKYTNEIGYELINNYEKENMKALKSHPAVQTNDEYSNNDITVERALEDAIRRALGEFDTGLLLDMVINQIKKGSLNVNMDVIDDKIQNLLNAWNECKQTYLLKEKLLSEISKSILHLSSELKDIFQYLYPGELCIPLDIEKYHYFTPEKLSEIKTLLEDICDCSQEALEWRSKKLLTLEEDRERFNNLERLQQQVKDRVKMIKDIIDYDIEKAADTESEEEKDALGALEQETEKKRVQQDAESDENQDEKLTTKEQGDDVQATPEINEDVDIVTEEQLSQDENEIGEEREEQGEVDLEVDKTKERTLTDFQPNKVIWEAIAKGDVSTAYWLAREIEDKLVDGGLVPETVPSWLLLAAVLGMEAEWKDSENKDLFYSICKDNPKPVEKYHARLGLSERDMALFITAIALQPALMAPETGAETWLREASLHVKNPTDPLRKLLEVVLDFLSYGKALDRKLLRQTIFETNWEKKAKEVSGQFAEWLKRVQASRILYAPANEALKYLFGPDSRLNLAITAVRENDFKQIGRAKQAIKDLLYDRKAMVNLIQEAASATRGSRPRVPKIVGSPLDKIVRTLNELKNYLQEWVEVISIGDVQRPDNKWWYQKTLSMQEEFIKQWSRFQIELDSIEKNGASVHPRHSAVKKFARHVFQNFVDNVLTVYEEAADGSFEQKLDTGFSAWKYSLRRPLLMLKDAPIDDNGDIDLSVPFRPQDSLYQAIEERRDLEQLFWHHLESEDFLLAELILEEFDRQGIDIEKLEKRLGTKILEAQYSLKEKLEAVRNKVEQATIDHVLSEEQRSVFDGELLSIEEQDSKRPFILRKKLIDIEKQLAELRQQRQESLKNSIDQVIAELKQRAEGAILGVAVEYIEKAREALNNGDLPLADEYLHYSEQAINTGIAVDIEQEVLEENPVEEFCNIMSELHQVLESDRQFKKANNVVKALSKGKPVAGLNMKRVPGARYEEIEQGLEAWLILKRLGKDPSVSKTTQKALVQVLEYMGFQKPEVVQARKEKQSAHFIVKMSAGNVSPLADFGSLRNNTYDVVLFHWRPNASTMGQILHEYGVTSKCPIIVFLGRMTDRQRGEWSEYCKKNGLTAMLVDELLLYYLASQRESRLPAAVSCGVAWGYAIPYRSFGIIPPEIFKGRRDMVQSLGRSDGSCIAYGGRQFGKSALLHMVKWQFHNPEQGTYVIYDDIKPLGDPQGYRQKSEIWNRLRERLVSLKLLDGRVGTTPGNLALRIIERLNQDPSLRIVVLFDEADNFLAADAKSDFEEVAQLRNIMDQTNRRFKVVFCGLHSVQRYMSQPNHPFAQLMAQPLIVGPLDPKSARSLIIEPMLAIGFTFSSKEAEEAVLRILCYTNYHPALIQHFCSELIKLVWSRQYEPPYKITVSDVEAVYRRKDVRGFMNERFNWTLDLDSRYAAMVYAMVMEQIYDRDGFRREFTASEVLEIAQSWWHKGFADVRLEDIKSLLEELIGLGVLIRRPEGTFRLRNGNVVRALGSEQEIYERLIQVTASAPPAKYDDASQFRFNIDPKNGIRSPLTVKQAGALTKLQSGVGLIFGSRALGVDEVPSNLKLLIESGSCEENQLHTCRELSPEYVTSEQILKYLRSLANGSRAGRILEYTFAEDLTLKGVSVSEFVGSACTVLSRPNRRGRIVRLAVLFTPGSIQSWFLENDNCWNEIEDRVDVTVNLKRWDGIMVQRFLSDLEIPCTQRIANSIIEATGGWPWLLRKLWRIMGIGRKRRVINPTDAVELLKDELEDNKENICVDFVSALGIEDVTCGKELLALVKDMKPIKWEEIEDAVEVSDLDELNKLSTNEIFASLRTLERIGIIDETENGLVVEPVAAEVVAKVDSIRSN</sequence>
<keyword evidence="3" id="KW-1185">Reference proteome</keyword>
<dbReference type="InterPro" id="IPR027417">
    <property type="entry name" value="P-loop_NTPase"/>
</dbReference>
<feature type="compositionally biased region" description="Basic and acidic residues" evidence="1">
    <location>
        <begin position="356"/>
        <end position="365"/>
    </location>
</feature>
<dbReference type="RefSeq" id="WP_088555314.1">
    <property type="nucleotide sequence ID" value="NZ_BDGJ01000215.1"/>
</dbReference>